<reference evidence="1 2" key="1">
    <citation type="submission" date="2017-10" db="EMBL/GenBank/DDBJ databases">
        <title>Comparative genomics in systemic dimorphic fungi from Ajellomycetaceae.</title>
        <authorList>
            <person name="Munoz J.F."/>
            <person name="Mcewen J.G."/>
            <person name="Clay O.K."/>
            <person name="Cuomo C.A."/>
        </authorList>
    </citation>
    <scope>NUCLEOTIDE SEQUENCE [LARGE SCALE GENOMIC DNA]</scope>
    <source>
        <strain evidence="1 2">UAMH5409</strain>
    </source>
</reference>
<organism evidence="1 2">
    <name type="scientific">Helicocarpus griseus UAMH5409</name>
    <dbReference type="NCBI Taxonomy" id="1447875"/>
    <lineage>
        <taxon>Eukaryota</taxon>
        <taxon>Fungi</taxon>
        <taxon>Dikarya</taxon>
        <taxon>Ascomycota</taxon>
        <taxon>Pezizomycotina</taxon>
        <taxon>Eurotiomycetes</taxon>
        <taxon>Eurotiomycetidae</taxon>
        <taxon>Onygenales</taxon>
        <taxon>Ajellomycetaceae</taxon>
        <taxon>Helicocarpus</taxon>
    </lineage>
</organism>
<accession>A0A2B7WRG9</accession>
<dbReference type="EMBL" id="PDNB01000211">
    <property type="protein sequence ID" value="PGG99212.1"/>
    <property type="molecule type" value="Genomic_DNA"/>
</dbReference>
<keyword evidence="2" id="KW-1185">Reference proteome</keyword>
<evidence type="ECO:0000313" key="1">
    <source>
        <dbReference type="EMBL" id="PGG99212.1"/>
    </source>
</evidence>
<dbReference type="Proteomes" id="UP000223968">
    <property type="component" value="Unassembled WGS sequence"/>
</dbReference>
<proteinExistence type="predicted"/>
<protein>
    <submittedName>
        <fullName evidence="1">Uncharacterized protein</fullName>
    </submittedName>
</protein>
<evidence type="ECO:0000313" key="2">
    <source>
        <dbReference type="Proteomes" id="UP000223968"/>
    </source>
</evidence>
<name>A0A2B7WRG9_9EURO</name>
<sequence length="313" mass="36474">MVELKAHSQYLAAFRTLLTWRGLSTSQSYSKSLANLAANPKCLSSSVGREPRGHHEVLAVEPRLPRDKKDFWDQHTDLFRYYPRWALHGPTDERRWTDVNLLRWYQEMYNKCQLQHDKFQFANGWLDKEQHLEESKEVSAYKLGIPEDLVRSLKHAAESWVDPELMLQQDAEKPQDMKMPQGCWTQKQAQTDWLEQQQQQQAARKIATMSTVHQFLEEQDCDHPHNAGGQRSLNSSSLLQLVYDPSQLLPSRFIMATKRPRDDDNPFVKNEATFNSCPTDATDAAVENEKKLMSIRKFFSAEHIDAQQREMKI</sequence>
<comment type="caution">
    <text evidence="1">The sequence shown here is derived from an EMBL/GenBank/DDBJ whole genome shotgun (WGS) entry which is preliminary data.</text>
</comment>
<dbReference type="AlphaFoldDB" id="A0A2B7WRG9"/>
<gene>
    <name evidence="1" type="ORF">AJ79_08642</name>
</gene>